<dbReference type="Pfam" id="PF00501">
    <property type="entry name" value="AMP-binding"/>
    <property type="match status" value="1"/>
</dbReference>
<dbReference type="GO" id="GO:0016874">
    <property type="term" value="F:ligase activity"/>
    <property type="evidence" value="ECO:0007669"/>
    <property type="project" value="UniProtKB-KW"/>
</dbReference>
<keyword evidence="2" id="KW-0436">Ligase</keyword>
<protein>
    <submittedName>
        <fullName evidence="2">AMP-dependent synthetase and ligase</fullName>
    </submittedName>
</protein>
<dbReference type="PROSITE" id="PS00455">
    <property type="entry name" value="AMP_BINDING"/>
    <property type="match status" value="1"/>
</dbReference>
<dbReference type="InterPro" id="IPR042099">
    <property type="entry name" value="ANL_N_sf"/>
</dbReference>
<dbReference type="eggNOG" id="COG1022">
    <property type="taxonomic scope" value="Bacteria"/>
</dbReference>
<dbReference type="SUPFAM" id="SSF56801">
    <property type="entry name" value="Acetyl-CoA synthetase-like"/>
    <property type="match status" value="1"/>
</dbReference>
<dbReference type="OrthoDB" id="9765680at2"/>
<dbReference type="AlphaFoldDB" id="D1B305"/>
<evidence type="ECO:0000313" key="3">
    <source>
        <dbReference type="Proteomes" id="UP000002222"/>
    </source>
</evidence>
<keyword evidence="3" id="KW-1185">Reference proteome</keyword>
<dbReference type="Pfam" id="PF23562">
    <property type="entry name" value="AMP-binding_C_3"/>
    <property type="match status" value="1"/>
</dbReference>
<gene>
    <name evidence="2" type="ordered locus">Sdel_1457</name>
</gene>
<organism evidence="2 3">
    <name type="scientific">Sulfurospirillum deleyianum (strain ATCC 51133 / DSM 6946 / 5175)</name>
    <dbReference type="NCBI Taxonomy" id="525898"/>
    <lineage>
        <taxon>Bacteria</taxon>
        <taxon>Pseudomonadati</taxon>
        <taxon>Campylobacterota</taxon>
        <taxon>Epsilonproteobacteria</taxon>
        <taxon>Campylobacterales</taxon>
        <taxon>Sulfurospirillaceae</taxon>
        <taxon>Sulfurospirillum</taxon>
    </lineage>
</organism>
<dbReference type="InterPro" id="IPR000873">
    <property type="entry name" value="AMP-dep_synth/lig_dom"/>
</dbReference>
<dbReference type="PANTHER" id="PTHR43813:SF1">
    <property type="entry name" value="ACYL-ACTIVATING ENZYME 16, CHLOROPLASTIC-RELATED"/>
    <property type="match status" value="1"/>
</dbReference>
<dbReference type="PANTHER" id="PTHR43813">
    <property type="entry name" value="ACYL-ACTIVATING ENZYME 16, CHLOROPLASTIC-RELATED"/>
    <property type="match status" value="1"/>
</dbReference>
<name>D1B305_SULD5</name>
<dbReference type="Gene3D" id="3.40.50.12780">
    <property type="entry name" value="N-terminal domain of ligase-like"/>
    <property type="match status" value="2"/>
</dbReference>
<evidence type="ECO:0000313" key="2">
    <source>
        <dbReference type="EMBL" id="ACZ12475.1"/>
    </source>
</evidence>
<feature type="domain" description="AMP-dependent synthetase/ligase" evidence="1">
    <location>
        <begin position="17"/>
        <end position="454"/>
    </location>
</feature>
<dbReference type="STRING" id="525898.Sdel_1457"/>
<dbReference type="InterPro" id="IPR052987">
    <property type="entry name" value="Chloroplast_AMP-bd_Enzymes"/>
</dbReference>
<dbReference type="Proteomes" id="UP000002222">
    <property type="component" value="Chromosome"/>
</dbReference>
<dbReference type="KEGG" id="sdl:Sdel_1457"/>
<sequence length="629" mass="71350">MRSDETTLFHMLLRTYEENKEKKAFIYKIAEKEFEVTYEKLFEDVLVLTRALKAKKITQHSKVMFVCDNRYEWMVTDLALVSLGAIGIPRGCDTPAQELEFILNHSEASFLIVENEEMYHRYEAILPTSLEAIFVVEAPNIHSFLNNLYSYQDILKDRTIHTDELEAFKRRKEALHTEDIVTIIYTSGTTGTPKGVPLSHQNIMYNVREIPPLIALESADVWVSILPSWHIFERAAEYVALSGGCCTVYSTIKTFAADLEHYKPTIVATVPRLWESMYTKINTTLEKTDPKKAKIFKKLIAISVAYKRAERILKDELPCFQKRSAFLTCKDKSIAFVSRFALYPFHAFAQKKLSLVQEKFGGRLRLAVSGGGALPDFLDAWIDAIGIRIVNAYGMSECAPVIAGRALQCNTFSTLGLPVQGTMLKIVSKEGVALEAGEIGEIWVKGEQVMQGYYKNPQENTKSFSEEGFFKTGDLGKVTLNGELVITGRSKEIIVLANGENVDPSRIESTLSMLPFIQDAILVGHSKKGLGALIVPDFEKLKEYVAVHFGKAVNTIEQVMEDKHIVTKIKSEMNDLLHYNQGFKPFEKLQNIHFLEKEFTVGEELTNTLKKKRHVIEKKYKEVIDKFIH</sequence>
<accession>D1B305</accession>
<evidence type="ECO:0000259" key="1">
    <source>
        <dbReference type="Pfam" id="PF00501"/>
    </source>
</evidence>
<reference evidence="3" key="1">
    <citation type="submission" date="2009-11" db="EMBL/GenBank/DDBJ databases">
        <title>The complete genome of Sulfurospirillum deleyianum DSM 6946.</title>
        <authorList>
            <consortium name="US DOE Joint Genome Institute (JGI-PGF)"/>
            <person name="Lucas S."/>
            <person name="Copeland A."/>
            <person name="Lapidus A."/>
            <person name="Glavina del Rio T."/>
            <person name="Dalin E."/>
            <person name="Tice H."/>
            <person name="Bruce D."/>
            <person name="Goodwin L."/>
            <person name="Pitluck S."/>
            <person name="Kyrpides N."/>
            <person name="Mavromatis K."/>
            <person name="Ivanova N."/>
            <person name="Ovchinnikova G."/>
            <person name="Munk A.C."/>
            <person name="Lu M."/>
            <person name="Brettin T."/>
            <person name="Detter J.C."/>
            <person name="Han C."/>
            <person name="Tapia R."/>
            <person name="Larimer F."/>
            <person name="Land M."/>
            <person name="Hauser L."/>
            <person name="Markowitz V."/>
            <person name="Cheng J.F."/>
            <person name="Hugenholtz P."/>
            <person name="Woyke T."/>
            <person name="Wu D."/>
            <person name="Aumann P."/>
            <person name="Schneider S."/>
            <person name="Lang E."/>
            <person name="Spring S."/>
            <person name="Klenk H.P."/>
            <person name="Eisen J.A."/>
        </authorList>
    </citation>
    <scope>NUCLEOTIDE SEQUENCE [LARGE SCALE GENOMIC DNA]</scope>
    <source>
        <strain evidence="3">ATCC 51133 / DSM 6946 / 5175</strain>
    </source>
</reference>
<reference evidence="2 3" key="2">
    <citation type="journal article" date="2010" name="Stand. Genomic Sci.">
        <title>Complete genome sequence of Sulfurospirillum deleyianum type strain (5175).</title>
        <authorList>
            <person name="Sikorski J."/>
            <person name="Lapidus A."/>
            <person name="Copeland A."/>
            <person name="Glavina Del Rio T."/>
            <person name="Nolan M."/>
            <person name="Lucas S."/>
            <person name="Chen F."/>
            <person name="Tice H."/>
            <person name="Cheng J.F."/>
            <person name="Saunders E."/>
            <person name="Bruce D."/>
            <person name="Goodwin L."/>
            <person name="Pitluck S."/>
            <person name="Ovchinnikova G."/>
            <person name="Pati A."/>
            <person name="Ivanova N."/>
            <person name="Mavromatis K."/>
            <person name="Chen A."/>
            <person name="Palaniappan K."/>
            <person name="Chain P."/>
            <person name="Land M."/>
            <person name="Hauser L."/>
            <person name="Chang Y.J."/>
            <person name="Jeffries C.D."/>
            <person name="Brettin T."/>
            <person name="Detter J.C."/>
            <person name="Han C."/>
            <person name="Rohde M."/>
            <person name="Lang E."/>
            <person name="Spring S."/>
            <person name="Goker M."/>
            <person name="Bristow J."/>
            <person name="Eisen J.A."/>
            <person name="Markowitz V."/>
            <person name="Hugenholtz P."/>
            <person name="Kyrpides N.C."/>
            <person name="Klenk H.P."/>
        </authorList>
    </citation>
    <scope>NUCLEOTIDE SEQUENCE [LARGE SCALE GENOMIC DNA]</scope>
    <source>
        <strain evidence="3">ATCC 51133 / DSM 6946 / 5175</strain>
    </source>
</reference>
<dbReference type="InterPro" id="IPR020845">
    <property type="entry name" value="AMP-binding_CS"/>
</dbReference>
<proteinExistence type="predicted"/>
<dbReference type="HOGENOM" id="CLU_000022_45_5_7"/>
<dbReference type="EMBL" id="CP001816">
    <property type="protein sequence ID" value="ACZ12475.1"/>
    <property type="molecule type" value="Genomic_DNA"/>
</dbReference>